<keyword evidence="7 11" id="KW-0472">Membrane</keyword>
<comment type="similarity">
    <text evidence="9">Belongs to the major facilitator superfamily. Phosphate:H(+) symporter (TC 2.A.1.9) family.</text>
</comment>
<dbReference type="AlphaFoldDB" id="A0AAW2YEL0"/>
<accession>A0AAW2YEL0</accession>
<dbReference type="Pfam" id="PF00854">
    <property type="entry name" value="PTR2"/>
    <property type="match status" value="1"/>
</dbReference>
<dbReference type="InterPro" id="IPR000537">
    <property type="entry name" value="UbiA_prenyltransferase"/>
</dbReference>
<dbReference type="GO" id="GO:0016020">
    <property type="term" value="C:membrane"/>
    <property type="evidence" value="ECO:0007669"/>
    <property type="project" value="UniProtKB-SubCell"/>
</dbReference>
<dbReference type="GO" id="GO:0006783">
    <property type="term" value="P:heme biosynthetic process"/>
    <property type="evidence" value="ECO:0007669"/>
    <property type="project" value="UniProtKB-KW"/>
</dbReference>
<keyword evidence="3" id="KW-0808">Transferase</keyword>
<evidence type="ECO:0000256" key="5">
    <source>
        <dbReference type="ARBA" id="ARBA00022989"/>
    </source>
</evidence>
<feature type="compositionally biased region" description="Polar residues" evidence="10">
    <location>
        <begin position="640"/>
        <end position="651"/>
    </location>
</feature>
<evidence type="ECO:0000256" key="7">
    <source>
        <dbReference type="ARBA" id="ARBA00023136"/>
    </source>
</evidence>
<dbReference type="GO" id="GO:0008495">
    <property type="term" value="F:protoheme IX farnesyltransferase activity"/>
    <property type="evidence" value="ECO:0007669"/>
    <property type="project" value="InterPro"/>
</dbReference>
<evidence type="ECO:0000256" key="2">
    <source>
        <dbReference type="ARBA" id="ARBA00005982"/>
    </source>
</evidence>
<dbReference type="FunFam" id="1.10.357.140:FF:000006">
    <property type="entry name" value="Protoheme IX farnesyltransferase, mitochondrial"/>
    <property type="match status" value="1"/>
</dbReference>
<reference evidence="12" key="2">
    <citation type="journal article" date="2024" name="Plant">
        <title>Genomic evolution and insights into agronomic trait innovations of Sesamum species.</title>
        <authorList>
            <person name="Miao H."/>
            <person name="Wang L."/>
            <person name="Qu L."/>
            <person name="Liu H."/>
            <person name="Sun Y."/>
            <person name="Le M."/>
            <person name="Wang Q."/>
            <person name="Wei S."/>
            <person name="Zheng Y."/>
            <person name="Lin W."/>
            <person name="Duan Y."/>
            <person name="Cao H."/>
            <person name="Xiong S."/>
            <person name="Wang X."/>
            <person name="Wei L."/>
            <person name="Li C."/>
            <person name="Ma Q."/>
            <person name="Ju M."/>
            <person name="Zhao R."/>
            <person name="Li G."/>
            <person name="Mu C."/>
            <person name="Tian Q."/>
            <person name="Mei H."/>
            <person name="Zhang T."/>
            <person name="Gao T."/>
            <person name="Zhang H."/>
        </authorList>
    </citation>
    <scope>NUCLEOTIDE SEQUENCE</scope>
    <source>
        <strain evidence="12">KEN1</strain>
    </source>
</reference>
<evidence type="ECO:0000256" key="8">
    <source>
        <dbReference type="ARBA" id="ARBA00030253"/>
    </source>
</evidence>
<dbReference type="GO" id="GO:0022857">
    <property type="term" value="F:transmembrane transporter activity"/>
    <property type="evidence" value="ECO:0007669"/>
    <property type="project" value="InterPro"/>
</dbReference>
<feature type="transmembrane region" description="Helical" evidence="11">
    <location>
        <begin position="404"/>
        <end position="427"/>
    </location>
</feature>
<dbReference type="Pfam" id="PF01040">
    <property type="entry name" value="UbiA"/>
    <property type="match status" value="1"/>
</dbReference>
<dbReference type="CDD" id="cd17419">
    <property type="entry name" value="MFS_NPF7"/>
    <property type="match status" value="1"/>
</dbReference>
<protein>
    <recommendedName>
        <fullName evidence="8">Heme O synthase</fullName>
    </recommendedName>
</protein>
<evidence type="ECO:0000256" key="10">
    <source>
        <dbReference type="SAM" id="MobiDB-lite"/>
    </source>
</evidence>
<keyword evidence="5 11" id="KW-1133">Transmembrane helix</keyword>
<evidence type="ECO:0000256" key="11">
    <source>
        <dbReference type="SAM" id="Phobius"/>
    </source>
</evidence>
<feature type="transmembrane region" description="Helical" evidence="11">
    <location>
        <begin position="802"/>
        <end position="819"/>
    </location>
</feature>
<organism evidence="12">
    <name type="scientific">Sesamum latifolium</name>
    <dbReference type="NCBI Taxonomy" id="2727402"/>
    <lineage>
        <taxon>Eukaryota</taxon>
        <taxon>Viridiplantae</taxon>
        <taxon>Streptophyta</taxon>
        <taxon>Embryophyta</taxon>
        <taxon>Tracheophyta</taxon>
        <taxon>Spermatophyta</taxon>
        <taxon>Magnoliopsida</taxon>
        <taxon>eudicotyledons</taxon>
        <taxon>Gunneridae</taxon>
        <taxon>Pentapetalae</taxon>
        <taxon>asterids</taxon>
        <taxon>lamiids</taxon>
        <taxon>Lamiales</taxon>
        <taxon>Pedaliaceae</taxon>
        <taxon>Sesamum</taxon>
    </lineage>
</organism>
<reference evidence="12" key="1">
    <citation type="submission" date="2020-06" db="EMBL/GenBank/DDBJ databases">
        <authorList>
            <person name="Li T."/>
            <person name="Hu X."/>
            <person name="Zhang T."/>
            <person name="Song X."/>
            <person name="Zhang H."/>
            <person name="Dai N."/>
            <person name="Sheng W."/>
            <person name="Hou X."/>
            <person name="Wei L."/>
        </authorList>
    </citation>
    <scope>NUCLEOTIDE SEQUENCE</scope>
    <source>
        <strain evidence="12">KEN1</strain>
        <tissue evidence="12">Leaf</tissue>
    </source>
</reference>
<feature type="transmembrane region" description="Helical" evidence="11">
    <location>
        <begin position="324"/>
        <end position="344"/>
    </location>
</feature>
<feature type="transmembrane region" description="Helical" evidence="11">
    <location>
        <begin position="859"/>
        <end position="877"/>
    </location>
</feature>
<dbReference type="InterPro" id="IPR036259">
    <property type="entry name" value="MFS_trans_sf"/>
</dbReference>
<dbReference type="Gene3D" id="1.20.1250.20">
    <property type="entry name" value="MFS general substrate transporter like domains"/>
    <property type="match status" value="1"/>
</dbReference>
<dbReference type="InterPro" id="IPR006369">
    <property type="entry name" value="Protohaem_IX_farnesylTrfase"/>
</dbReference>
<feature type="transmembrane region" description="Helical" evidence="11">
    <location>
        <begin position="60"/>
        <end position="77"/>
    </location>
</feature>
<evidence type="ECO:0000313" key="12">
    <source>
        <dbReference type="EMBL" id="KAL0464312.1"/>
    </source>
</evidence>
<name>A0AAW2YEL0_9LAMI</name>
<gene>
    <name evidence="12" type="ORF">Slati_0318800</name>
</gene>
<feature type="transmembrane region" description="Helical" evidence="11">
    <location>
        <begin position="89"/>
        <end position="109"/>
    </location>
</feature>
<proteinExistence type="inferred from homology"/>
<dbReference type="EMBL" id="JACGWN010000001">
    <property type="protein sequence ID" value="KAL0464312.1"/>
    <property type="molecule type" value="Genomic_DNA"/>
</dbReference>
<keyword evidence="6" id="KW-0350">Heme biosynthesis</keyword>
<dbReference type="InterPro" id="IPR000109">
    <property type="entry name" value="POT_fam"/>
</dbReference>
<feature type="region of interest" description="Disordered" evidence="10">
    <location>
        <begin position="638"/>
        <end position="657"/>
    </location>
</feature>
<feature type="transmembrane region" description="Helical" evidence="11">
    <location>
        <begin position="884"/>
        <end position="904"/>
    </location>
</feature>
<evidence type="ECO:0000256" key="1">
    <source>
        <dbReference type="ARBA" id="ARBA00004141"/>
    </source>
</evidence>
<evidence type="ECO:0000256" key="9">
    <source>
        <dbReference type="ARBA" id="ARBA00044504"/>
    </source>
</evidence>
<evidence type="ECO:0000256" key="3">
    <source>
        <dbReference type="ARBA" id="ARBA00022679"/>
    </source>
</evidence>
<dbReference type="InterPro" id="IPR044878">
    <property type="entry name" value="UbiA_sf"/>
</dbReference>
<feature type="transmembrane region" description="Helical" evidence="11">
    <location>
        <begin position="530"/>
        <end position="553"/>
    </location>
</feature>
<comment type="caution">
    <text evidence="12">The sequence shown here is derived from an EMBL/GenBank/DDBJ whole genome shotgun (WGS) entry which is preliminary data.</text>
</comment>
<evidence type="ECO:0000256" key="6">
    <source>
        <dbReference type="ARBA" id="ARBA00023133"/>
    </source>
</evidence>
<comment type="similarity">
    <text evidence="2">Belongs to the major facilitator superfamily. Proton-dependent oligopeptide transporter (POT/PTR) (TC 2.A.17) family.</text>
</comment>
<dbReference type="Gene3D" id="1.10.357.140">
    <property type="entry name" value="UbiA prenyltransferase"/>
    <property type="match status" value="1"/>
</dbReference>
<dbReference type="CDD" id="cd13957">
    <property type="entry name" value="PT_UbiA_Cox10"/>
    <property type="match status" value="1"/>
</dbReference>
<feature type="transmembrane region" description="Helical" evidence="11">
    <location>
        <begin position="831"/>
        <end position="853"/>
    </location>
</feature>
<feature type="transmembrane region" description="Helical" evidence="11">
    <location>
        <begin position="129"/>
        <end position="148"/>
    </location>
</feature>
<dbReference type="SUPFAM" id="SSF103473">
    <property type="entry name" value="MFS general substrate transporter"/>
    <property type="match status" value="1"/>
</dbReference>
<feature type="transmembrane region" description="Helical" evidence="11">
    <location>
        <begin position="202"/>
        <end position="223"/>
    </location>
</feature>
<keyword evidence="4 11" id="KW-0812">Transmembrane</keyword>
<sequence length="1007" mass="110186">MAEKISAKGREDCTLDGSVDRHGKPAIRSRTGSWGAGALILVLFLTRVMGQDNASAANNVSKWTGTVYMFSLLGAFLSDSYWGRYKTCAVFQVIFVMGLVSLSLTSYLFLVKPNGCGDEKTPCGPHSTLHLLLFYVSIYLIALGNGGYQPTIATFGADQFDEEHPKESHSKVAFFSYFYLALNLGCLFSNTILGYYEDKGVWALGFWASAGSATVALGLFLVGTPMYRHFKPRGNPFSRFCQVMVAASRKWKVQIPSNDAHLYEVGDRDLADDGSRKILHTQGFEFLDRAAVMTQEDHNVEQKTNTHNPWLLCSVTQVEEVKCILRLLPIWLCTILYSVVFTQMQSLFVEQGAAMKTTLAGFHIPPASMSSFDILSVASFIFINRRIIEPTVAKIRKSGGLTELQRMGIGLIIAVMAMLTAGAVEHFRLRYAQKDCPRCVNSSTLSIFWQVPQYVLIGASEVFMYVGQLEFFNGQAPDGLKSFGSALSMMSISLGNYVSSLIVTIVMKVSTSDDMPGWIPRNLNKGHLDMFYYLLAALTAADFVVYVVCAKWYKYTRFEERSSRGMKNDERSLFLFVSSELSAAFPRDSLSRTRSALDPAMWRRNSLSLSSKLANPNSNPSLLLLLRSSPKSHYHGLLARSNSTSPESTSAADPVSWAQSGPEVPYFGPRPSASEFPSLAAAAVVQAKEVADLAKHYGRCYWELSKARLSMLVVATSGTGYILGSGSSIDYLGLCCTCAGTMMVAASANSLNQVFEVKNDAKMNRTKRRPLPSGRITIPHAVTWASSMGIAGTALLACKANMLAAGLAASNLGLYAFVYTPLKQIHPVNTWVGAVVGAIPPLLGFRCFLLLIASGSRTALVALRNCLYLLPLGYLAYDWGITSGWFCAESTLLALAISCTAGSFYLNRTTHNARRMFHASLLYLPVFMGGLLVHRLSDSEQSATVDNRDQLIDLSSSSETSVGLTENAIPRKNRRPALVRTQAQAPVAYASVAPFPFLPALHMSVAK</sequence>
<feature type="transmembrane region" description="Helical" evidence="11">
    <location>
        <begin position="174"/>
        <end position="196"/>
    </location>
</feature>
<feature type="transmembrane region" description="Helical" evidence="11">
    <location>
        <begin position="487"/>
        <end position="510"/>
    </location>
</feature>
<feature type="transmembrane region" description="Helical" evidence="11">
    <location>
        <begin position="31"/>
        <end position="48"/>
    </location>
</feature>
<dbReference type="PANTHER" id="PTHR11654">
    <property type="entry name" value="OLIGOPEPTIDE TRANSPORTER-RELATED"/>
    <property type="match status" value="1"/>
</dbReference>
<comment type="subcellular location">
    <subcellularLocation>
        <location evidence="1">Membrane</location>
        <topology evidence="1">Multi-pass membrane protein</topology>
    </subcellularLocation>
</comment>
<evidence type="ECO:0000256" key="4">
    <source>
        <dbReference type="ARBA" id="ARBA00022692"/>
    </source>
</evidence>